<dbReference type="EMBL" id="CAVK010000139">
    <property type="protein sequence ID" value="CCW18417.1"/>
    <property type="molecule type" value="Genomic_DNA"/>
</dbReference>
<protein>
    <submittedName>
        <fullName evidence="2">Uncharacterized protein</fullName>
    </submittedName>
</protein>
<organism evidence="2 3">
    <name type="scientific">Sphingobium indicum BiD32</name>
    <dbReference type="NCBI Taxonomy" id="1301087"/>
    <lineage>
        <taxon>Bacteria</taxon>
        <taxon>Pseudomonadati</taxon>
        <taxon>Pseudomonadota</taxon>
        <taxon>Alphaproteobacteria</taxon>
        <taxon>Sphingomonadales</taxon>
        <taxon>Sphingomonadaceae</taxon>
        <taxon>Sphingobium</taxon>
    </lineage>
</organism>
<comment type="caution">
    <text evidence="2">The sequence shown here is derived from an EMBL/GenBank/DDBJ whole genome shotgun (WGS) entry which is preliminary data.</text>
</comment>
<sequence length="44" mass="5024">MQRERLPRQFERQLASAQTQASACRKKHQSNGARVSQPSQPSDQ</sequence>
<dbReference type="AlphaFoldDB" id="N1MRW6"/>
<evidence type="ECO:0000313" key="3">
    <source>
        <dbReference type="Proteomes" id="UP000013201"/>
    </source>
</evidence>
<gene>
    <name evidence="2" type="ORF">EBBID32_27700</name>
</gene>
<feature type="compositionally biased region" description="Basic and acidic residues" evidence="1">
    <location>
        <begin position="1"/>
        <end position="11"/>
    </location>
</feature>
<feature type="region of interest" description="Disordered" evidence="1">
    <location>
        <begin position="1"/>
        <end position="44"/>
    </location>
</feature>
<evidence type="ECO:0000256" key="1">
    <source>
        <dbReference type="SAM" id="MobiDB-lite"/>
    </source>
</evidence>
<proteinExistence type="predicted"/>
<feature type="compositionally biased region" description="Polar residues" evidence="1">
    <location>
        <begin position="30"/>
        <end position="44"/>
    </location>
</feature>
<accession>N1MRW6</accession>
<evidence type="ECO:0000313" key="2">
    <source>
        <dbReference type="EMBL" id="CCW18417.1"/>
    </source>
</evidence>
<dbReference type="Proteomes" id="UP000013201">
    <property type="component" value="Unassembled WGS sequence"/>
</dbReference>
<reference evidence="2 3" key="1">
    <citation type="submission" date="2013-03" db="EMBL/GenBank/DDBJ databases">
        <authorList>
            <person name="Le V."/>
        </authorList>
    </citation>
    <scope>NUCLEOTIDE SEQUENCE [LARGE SCALE GENOMIC DNA]</scope>
    <source>
        <strain evidence="2 3">BiD32</strain>
    </source>
</reference>
<reference evidence="3" key="2">
    <citation type="submission" date="2013-04" db="EMBL/GenBank/DDBJ databases">
        <title>Bisphenol A degrading Sphingobium sp. strain BiD32.</title>
        <authorList>
            <person name="Nielsen J.L."/>
            <person name="Zhou N.A."/>
            <person name="Kjeldal H."/>
        </authorList>
    </citation>
    <scope>NUCLEOTIDE SEQUENCE [LARGE SCALE GENOMIC DNA]</scope>
    <source>
        <strain evidence="3">BiD32</strain>
    </source>
</reference>
<keyword evidence="3" id="KW-1185">Reference proteome</keyword>
<name>N1MRW6_9SPHN</name>